<dbReference type="InterPro" id="IPR035684">
    <property type="entry name" value="ArgRS_core"/>
</dbReference>
<dbReference type="Gene3D" id="1.10.730.10">
    <property type="entry name" value="Isoleucyl-tRNA Synthetase, Domain 1"/>
    <property type="match status" value="1"/>
</dbReference>
<gene>
    <name evidence="11" type="primary">argS</name>
    <name evidence="15" type="ORF">E4663_02380</name>
</gene>
<dbReference type="SMART" id="SM00836">
    <property type="entry name" value="DALR_1"/>
    <property type="match status" value="1"/>
</dbReference>
<dbReference type="InterPro" id="IPR001278">
    <property type="entry name" value="Arg-tRNA-ligase"/>
</dbReference>
<dbReference type="SUPFAM" id="SSF55190">
    <property type="entry name" value="Arginyl-tRNA synthetase (ArgRS), N-terminal 'additional' domain"/>
    <property type="match status" value="1"/>
</dbReference>
<dbReference type="CDD" id="cd00671">
    <property type="entry name" value="ArgRS_core"/>
    <property type="match status" value="1"/>
</dbReference>
<proteinExistence type="inferred from homology"/>
<keyword evidence="6 11" id="KW-0547">Nucleotide-binding</keyword>
<dbReference type="SUPFAM" id="SSF52374">
    <property type="entry name" value="Nucleotidylyl transferase"/>
    <property type="match status" value="1"/>
</dbReference>
<dbReference type="PANTHER" id="PTHR11956:SF5">
    <property type="entry name" value="ARGININE--TRNA LIGASE, CYTOPLASMIC"/>
    <property type="match status" value="1"/>
</dbReference>
<dbReference type="AlphaFoldDB" id="A0A4Z0H1X4"/>
<dbReference type="GO" id="GO:0005524">
    <property type="term" value="F:ATP binding"/>
    <property type="evidence" value="ECO:0007669"/>
    <property type="project" value="UniProtKB-UniRule"/>
</dbReference>
<dbReference type="InterPro" id="IPR008909">
    <property type="entry name" value="DALR_anticod-bd"/>
</dbReference>
<comment type="subunit">
    <text evidence="3 11">Monomer.</text>
</comment>
<dbReference type="RefSeq" id="WP_135326566.1">
    <property type="nucleotide sequence ID" value="NZ_SRJC01000001.1"/>
</dbReference>
<evidence type="ECO:0000256" key="12">
    <source>
        <dbReference type="RuleBase" id="RU363038"/>
    </source>
</evidence>
<dbReference type="PRINTS" id="PR01038">
    <property type="entry name" value="TRNASYNTHARG"/>
</dbReference>
<dbReference type="EMBL" id="SRJC01000001">
    <property type="protein sequence ID" value="TGB03874.1"/>
    <property type="molecule type" value="Genomic_DNA"/>
</dbReference>
<dbReference type="FunFam" id="3.40.50.620:FF:000116">
    <property type="entry name" value="Arginine--tRNA ligase"/>
    <property type="match status" value="1"/>
</dbReference>
<keyword evidence="5 11" id="KW-0436">Ligase</keyword>
<dbReference type="GO" id="GO:0004814">
    <property type="term" value="F:arginine-tRNA ligase activity"/>
    <property type="evidence" value="ECO:0007669"/>
    <property type="project" value="UniProtKB-UniRule"/>
</dbReference>
<dbReference type="EC" id="6.1.1.19" evidence="11"/>
<dbReference type="Pfam" id="PF00750">
    <property type="entry name" value="tRNA-synt_1d"/>
    <property type="match status" value="1"/>
</dbReference>
<dbReference type="InterPro" id="IPR009080">
    <property type="entry name" value="tRNAsynth_Ia_anticodon-bd"/>
</dbReference>
<evidence type="ECO:0000313" key="16">
    <source>
        <dbReference type="Proteomes" id="UP000297982"/>
    </source>
</evidence>
<dbReference type="GO" id="GO:0005737">
    <property type="term" value="C:cytoplasm"/>
    <property type="evidence" value="ECO:0007669"/>
    <property type="project" value="UniProtKB-SubCell"/>
</dbReference>
<dbReference type="HAMAP" id="MF_00123">
    <property type="entry name" value="Arg_tRNA_synth"/>
    <property type="match status" value="1"/>
</dbReference>
<keyword evidence="8 11" id="KW-0648">Protein biosynthesis</keyword>
<evidence type="ECO:0000256" key="7">
    <source>
        <dbReference type="ARBA" id="ARBA00022840"/>
    </source>
</evidence>
<dbReference type="PANTHER" id="PTHR11956">
    <property type="entry name" value="ARGINYL-TRNA SYNTHETASE"/>
    <property type="match status" value="1"/>
</dbReference>
<dbReference type="NCBIfam" id="TIGR00456">
    <property type="entry name" value="argS"/>
    <property type="match status" value="1"/>
</dbReference>
<keyword evidence="16" id="KW-1185">Reference proteome</keyword>
<comment type="catalytic activity">
    <reaction evidence="10 11">
        <text>tRNA(Arg) + L-arginine + ATP = L-arginyl-tRNA(Arg) + AMP + diphosphate</text>
        <dbReference type="Rhea" id="RHEA:20301"/>
        <dbReference type="Rhea" id="RHEA-COMP:9658"/>
        <dbReference type="Rhea" id="RHEA-COMP:9673"/>
        <dbReference type="ChEBI" id="CHEBI:30616"/>
        <dbReference type="ChEBI" id="CHEBI:32682"/>
        <dbReference type="ChEBI" id="CHEBI:33019"/>
        <dbReference type="ChEBI" id="CHEBI:78442"/>
        <dbReference type="ChEBI" id="CHEBI:78513"/>
        <dbReference type="ChEBI" id="CHEBI:456215"/>
        <dbReference type="EC" id="6.1.1.19"/>
    </reaction>
</comment>
<evidence type="ECO:0000256" key="5">
    <source>
        <dbReference type="ARBA" id="ARBA00022598"/>
    </source>
</evidence>
<evidence type="ECO:0000256" key="1">
    <source>
        <dbReference type="ARBA" id="ARBA00004496"/>
    </source>
</evidence>
<evidence type="ECO:0000256" key="4">
    <source>
        <dbReference type="ARBA" id="ARBA00022490"/>
    </source>
</evidence>
<evidence type="ECO:0000256" key="9">
    <source>
        <dbReference type="ARBA" id="ARBA00023146"/>
    </source>
</evidence>
<evidence type="ECO:0000256" key="3">
    <source>
        <dbReference type="ARBA" id="ARBA00011245"/>
    </source>
</evidence>
<dbReference type="SMART" id="SM01016">
    <property type="entry name" value="Arg_tRNA_synt_N"/>
    <property type="match status" value="1"/>
</dbReference>
<dbReference type="GO" id="GO:0006420">
    <property type="term" value="P:arginyl-tRNA aminoacylation"/>
    <property type="evidence" value="ECO:0007669"/>
    <property type="project" value="UniProtKB-UniRule"/>
</dbReference>
<dbReference type="Proteomes" id="UP000297982">
    <property type="component" value="Unassembled WGS sequence"/>
</dbReference>
<evidence type="ECO:0000256" key="11">
    <source>
        <dbReference type="HAMAP-Rule" id="MF_00123"/>
    </source>
</evidence>
<feature type="short sequence motif" description="'HIGH' region" evidence="11">
    <location>
        <begin position="121"/>
        <end position="131"/>
    </location>
</feature>
<feature type="domain" description="DALR anticodon binding" evidence="13">
    <location>
        <begin position="449"/>
        <end position="560"/>
    </location>
</feature>
<dbReference type="Gene3D" id="3.40.50.620">
    <property type="entry name" value="HUPs"/>
    <property type="match status" value="1"/>
</dbReference>
<comment type="similarity">
    <text evidence="2 11 12">Belongs to the class-I aminoacyl-tRNA synthetase family.</text>
</comment>
<evidence type="ECO:0000256" key="2">
    <source>
        <dbReference type="ARBA" id="ARBA00005594"/>
    </source>
</evidence>
<organism evidence="15 16">
    <name type="scientific">Halobacillus salinus</name>
    <dbReference type="NCBI Taxonomy" id="192814"/>
    <lineage>
        <taxon>Bacteria</taxon>
        <taxon>Bacillati</taxon>
        <taxon>Bacillota</taxon>
        <taxon>Bacilli</taxon>
        <taxon>Bacillales</taxon>
        <taxon>Bacillaceae</taxon>
        <taxon>Halobacillus</taxon>
    </lineage>
</organism>
<evidence type="ECO:0000256" key="8">
    <source>
        <dbReference type="ARBA" id="ARBA00022917"/>
    </source>
</evidence>
<dbReference type="Pfam" id="PF03485">
    <property type="entry name" value="Arg_tRNA_synt_N"/>
    <property type="match status" value="1"/>
</dbReference>
<dbReference type="Gene3D" id="3.30.1360.70">
    <property type="entry name" value="Arginyl tRNA synthetase N-terminal domain"/>
    <property type="match status" value="1"/>
</dbReference>
<dbReference type="InterPro" id="IPR036695">
    <property type="entry name" value="Arg-tRNA-synth_N_sf"/>
</dbReference>
<dbReference type="CDD" id="cd07956">
    <property type="entry name" value="Anticodon_Ia_Arg"/>
    <property type="match status" value="1"/>
</dbReference>
<name>A0A4Z0H1X4_9BACI</name>
<evidence type="ECO:0000259" key="13">
    <source>
        <dbReference type="SMART" id="SM00836"/>
    </source>
</evidence>
<evidence type="ECO:0000256" key="6">
    <source>
        <dbReference type="ARBA" id="ARBA00022741"/>
    </source>
</evidence>
<dbReference type="SUPFAM" id="SSF47323">
    <property type="entry name" value="Anticodon-binding domain of a subclass of class I aminoacyl-tRNA synthetases"/>
    <property type="match status" value="1"/>
</dbReference>
<comment type="caution">
    <text evidence="15">The sequence shown here is derived from an EMBL/GenBank/DDBJ whole genome shotgun (WGS) entry which is preliminary data.</text>
</comment>
<dbReference type="InterPro" id="IPR014729">
    <property type="entry name" value="Rossmann-like_a/b/a_fold"/>
</dbReference>
<evidence type="ECO:0000313" key="15">
    <source>
        <dbReference type="EMBL" id="TGB03874.1"/>
    </source>
</evidence>
<keyword evidence="7 11" id="KW-0067">ATP-binding</keyword>
<dbReference type="STRING" id="192814.GCA_900166575_00789"/>
<feature type="domain" description="Arginyl tRNA synthetase N-terminal" evidence="14">
    <location>
        <begin position="4"/>
        <end position="83"/>
    </location>
</feature>
<keyword evidence="9 11" id="KW-0030">Aminoacyl-tRNA synthetase</keyword>
<comment type="subcellular location">
    <subcellularLocation>
        <location evidence="1 11">Cytoplasm</location>
    </subcellularLocation>
</comment>
<evidence type="ECO:0000259" key="14">
    <source>
        <dbReference type="SMART" id="SM01016"/>
    </source>
</evidence>
<dbReference type="FunFam" id="1.10.730.10:FF:000006">
    <property type="entry name" value="Arginyl-tRNA synthetase 2, mitochondrial"/>
    <property type="match status" value="1"/>
</dbReference>
<dbReference type="InterPro" id="IPR005148">
    <property type="entry name" value="Arg-tRNA-synth_N"/>
</dbReference>
<evidence type="ECO:0000256" key="10">
    <source>
        <dbReference type="ARBA" id="ARBA00049339"/>
    </source>
</evidence>
<protein>
    <recommendedName>
        <fullName evidence="11">Arginine--tRNA ligase</fullName>
        <ecNumber evidence="11">6.1.1.19</ecNumber>
    </recommendedName>
    <alternativeName>
        <fullName evidence="11">Arginyl-tRNA synthetase</fullName>
        <shortName evidence="11">ArgRS</shortName>
    </alternativeName>
</protein>
<dbReference type="Pfam" id="PF05746">
    <property type="entry name" value="DALR_1"/>
    <property type="match status" value="1"/>
</dbReference>
<keyword evidence="4 11" id="KW-0963">Cytoplasm</keyword>
<accession>A0A4Z0H1X4</accession>
<sequence>MEKHMLALQLSHILGEPYSREWVYEQLELPKKESFGDLAFPCFPLAKEFKKNPKLIADELAEKLKHPHITKAESAGGYVNVFLDQSFFTEETLKEVLANDRDYGSHNFGAEKTVVLDMSSPNIAKPFSMGHLRSTIIGNAISNLAEKCGFETVKVNYIGDYGTQFGKLVAAYHRWGDDDAIQADPLTELTRIYVKFHEEAKTDPTLIDEGRTCFKKLEDADPEVLELWRWFKDVSLQEFDRIYDLLGVTFDLTRGEAYYNDKMEGVIKRIAGAGLLEESDGAQVVRLDEQELPPCLIRKSNGTTTYATRDLAAAIDRYESFHFAESLYLVGHEQTLHFQQVKYVLDKMDLPWANDMHHVPFGMILKDGKKMSTRAGKTVLLEQVLQEAIDRARENIADKNPDLKNQEQVARQVGVGSVIFHDLKHDRTHDVEFSLDDMLSFEGNTGPYVQYTHVRTKSLLKKAGYEKEDAEVKLVDEKAWPLIKLVRAFPKVVKESYEQYDPSRIAKYLLDVSRSFNHYYAHNQILDSDQEAGRLTLIYSVNLILQNGLEILGIEAPDQM</sequence>
<reference evidence="15 16" key="1">
    <citation type="journal article" date="2003" name="Int. J. Syst. Evol. Microbiol.">
        <title>Halobacillus salinus sp. nov., isolated from a salt lake on the coast of the East Sea in Korea.</title>
        <authorList>
            <person name="Yoon J.H."/>
            <person name="Kang K.H."/>
            <person name="Park Y.H."/>
        </authorList>
    </citation>
    <scope>NUCLEOTIDE SEQUENCE [LARGE SCALE GENOMIC DNA]</scope>
    <source>
        <strain evidence="15 16">HSL-3</strain>
    </source>
</reference>